<keyword evidence="2" id="KW-1185">Reference proteome</keyword>
<dbReference type="EMBL" id="RXIC02000020">
    <property type="protein sequence ID" value="KAB1221733.1"/>
    <property type="molecule type" value="Genomic_DNA"/>
</dbReference>
<organism evidence="1 2">
    <name type="scientific">Morella rubra</name>
    <name type="common">Chinese bayberry</name>
    <dbReference type="NCBI Taxonomy" id="262757"/>
    <lineage>
        <taxon>Eukaryota</taxon>
        <taxon>Viridiplantae</taxon>
        <taxon>Streptophyta</taxon>
        <taxon>Embryophyta</taxon>
        <taxon>Tracheophyta</taxon>
        <taxon>Spermatophyta</taxon>
        <taxon>Magnoliopsida</taxon>
        <taxon>eudicotyledons</taxon>
        <taxon>Gunneridae</taxon>
        <taxon>Pentapetalae</taxon>
        <taxon>rosids</taxon>
        <taxon>fabids</taxon>
        <taxon>Fagales</taxon>
        <taxon>Myricaceae</taxon>
        <taxon>Morella</taxon>
    </lineage>
</organism>
<reference evidence="1 2" key="1">
    <citation type="journal article" date="2019" name="Plant Biotechnol. J.">
        <title>The red bayberry genome and genetic basis of sex determination.</title>
        <authorList>
            <person name="Jia H.M."/>
            <person name="Jia H.J."/>
            <person name="Cai Q.L."/>
            <person name="Wang Y."/>
            <person name="Zhao H.B."/>
            <person name="Yang W.F."/>
            <person name="Wang G.Y."/>
            <person name="Li Y.H."/>
            <person name="Zhan D.L."/>
            <person name="Shen Y.T."/>
            <person name="Niu Q.F."/>
            <person name="Chang L."/>
            <person name="Qiu J."/>
            <person name="Zhao L."/>
            <person name="Xie H.B."/>
            <person name="Fu W.Y."/>
            <person name="Jin J."/>
            <person name="Li X.W."/>
            <person name="Jiao Y."/>
            <person name="Zhou C.C."/>
            <person name="Tu T."/>
            <person name="Chai C.Y."/>
            <person name="Gao J.L."/>
            <person name="Fan L.J."/>
            <person name="van de Weg E."/>
            <person name="Wang J.Y."/>
            <person name="Gao Z.S."/>
        </authorList>
    </citation>
    <scope>NUCLEOTIDE SEQUENCE [LARGE SCALE GENOMIC DNA]</scope>
    <source>
        <tissue evidence="1">Leaves</tissue>
    </source>
</reference>
<protein>
    <recommendedName>
        <fullName evidence="3">RNase H type-1 domain-containing protein</fullName>
    </recommendedName>
</protein>
<accession>A0A6A1WA32</accession>
<dbReference type="AlphaFoldDB" id="A0A6A1WA32"/>
<dbReference type="Proteomes" id="UP000516437">
    <property type="component" value="Chromosome 2"/>
</dbReference>
<gene>
    <name evidence="1" type="ORF">CJ030_MR2G019960</name>
</gene>
<proteinExistence type="predicted"/>
<evidence type="ECO:0008006" key="3">
    <source>
        <dbReference type="Google" id="ProtNLM"/>
    </source>
</evidence>
<evidence type="ECO:0000313" key="2">
    <source>
        <dbReference type="Proteomes" id="UP000516437"/>
    </source>
</evidence>
<comment type="caution">
    <text evidence="1">The sequence shown here is derived from an EMBL/GenBank/DDBJ whole genome shotgun (WGS) entry which is preliminary data.</text>
</comment>
<name>A0A6A1WA32_9ROSI</name>
<sequence>MDITVFSEAPLMDWIRLIILPKADWLPPEEHHHFQLFALNMLDIVWMARNTIVHEGGTIEVLELFRKIRKLSVEHLQAWQQVSGVQQPVHWQPPPHGFIKLNFDVAVHEEFVVGAAVLRNDQGNVMGAVVKKLSTTDHLRENSWQQKLESKRLGDKASNGFWWKVTRY</sequence>
<evidence type="ECO:0000313" key="1">
    <source>
        <dbReference type="EMBL" id="KAB1221733.1"/>
    </source>
</evidence>